<keyword evidence="1" id="KW-1133">Transmembrane helix</keyword>
<keyword evidence="1" id="KW-0472">Membrane</keyword>
<dbReference type="EMBL" id="PP511319">
    <property type="protein sequence ID" value="XCD03145.1"/>
    <property type="molecule type" value="Genomic_DNA"/>
</dbReference>
<feature type="transmembrane region" description="Helical" evidence="1">
    <location>
        <begin position="6"/>
        <end position="27"/>
    </location>
</feature>
<evidence type="ECO:0000256" key="1">
    <source>
        <dbReference type="SAM" id="Phobius"/>
    </source>
</evidence>
<accession>A0AAU8ATX8</accession>
<sequence length="66" mass="7288">MNKKDILIIILKVVIYACTLFLSVLGVTSLASCSVSRDTSVFGKATIVTTDTTYVLHNTFLNYKNK</sequence>
<protein>
    <recommendedName>
        <fullName evidence="3">Lipoprotein</fullName>
    </recommendedName>
</protein>
<keyword evidence="1" id="KW-0812">Transmembrane</keyword>
<proteinExistence type="predicted"/>
<dbReference type="PROSITE" id="PS51257">
    <property type="entry name" value="PROKAR_LIPOPROTEIN"/>
    <property type="match status" value="1"/>
</dbReference>
<name>A0AAU8ATX8_9VIRU</name>
<evidence type="ECO:0000313" key="2">
    <source>
        <dbReference type="EMBL" id="XCD03145.1"/>
    </source>
</evidence>
<organism evidence="2">
    <name type="scientific">Dulem virus 267</name>
    <dbReference type="NCBI Taxonomy" id="3145744"/>
    <lineage>
        <taxon>Viruses</taxon>
        <taxon>Monodnaviria</taxon>
        <taxon>Sangervirae</taxon>
        <taxon>Phixviricota</taxon>
        <taxon>Malgrandaviricetes</taxon>
        <taxon>Petitvirales</taxon>
        <taxon>Microviridae</taxon>
        <taxon>Microvirus</taxon>
    </lineage>
</organism>
<reference evidence="2" key="1">
    <citation type="submission" date="2024-03" db="EMBL/GenBank/DDBJ databases">
        <title>Diverse circular DNA viruses in blood, oral, and fecal samples of captive lemurs.</title>
        <authorList>
            <person name="Paietta E.N."/>
            <person name="Kraberger S."/>
            <person name="Lund M.C."/>
            <person name="Custer J.M."/>
            <person name="Vargas K.M."/>
            <person name="Ehmke E.E."/>
            <person name="Yoder A.D."/>
            <person name="Varsani A."/>
        </authorList>
    </citation>
    <scope>NUCLEOTIDE SEQUENCE</scope>
    <source>
        <strain evidence="2">Duke_17_1492</strain>
    </source>
</reference>
<evidence type="ECO:0008006" key="3">
    <source>
        <dbReference type="Google" id="ProtNLM"/>
    </source>
</evidence>